<proteinExistence type="predicted"/>
<dbReference type="GO" id="GO:0016020">
    <property type="term" value="C:membrane"/>
    <property type="evidence" value="ECO:0007669"/>
    <property type="project" value="InterPro"/>
</dbReference>
<feature type="transmembrane region" description="Helical" evidence="1">
    <location>
        <begin position="22"/>
        <end position="42"/>
    </location>
</feature>
<evidence type="ECO:0000313" key="3">
    <source>
        <dbReference type="EMBL" id="KKQ02065.1"/>
    </source>
</evidence>
<keyword evidence="1" id="KW-0472">Membrane</keyword>
<keyword evidence="1" id="KW-1133">Transmembrane helix</keyword>
<feature type="transmembrane region" description="Helical" evidence="1">
    <location>
        <begin position="201"/>
        <end position="222"/>
    </location>
</feature>
<evidence type="ECO:0000256" key="1">
    <source>
        <dbReference type="SAM" id="Phobius"/>
    </source>
</evidence>
<feature type="transmembrane region" description="Helical" evidence="1">
    <location>
        <begin position="174"/>
        <end position="195"/>
    </location>
</feature>
<dbReference type="STRING" id="1618480.US11_C0001G0024"/>
<organism evidence="3 4">
    <name type="scientific">Candidatus Roizmanbacteria bacterium GW2011_GWA2_36_23</name>
    <dbReference type="NCBI Taxonomy" id="1618480"/>
    <lineage>
        <taxon>Bacteria</taxon>
        <taxon>Candidatus Roizmaniibacteriota</taxon>
    </lineage>
</organism>
<feature type="transmembrane region" description="Helical" evidence="1">
    <location>
        <begin position="54"/>
        <end position="74"/>
    </location>
</feature>
<dbReference type="SUPFAM" id="SSF103481">
    <property type="entry name" value="Multidrug resistance efflux transporter EmrE"/>
    <property type="match status" value="2"/>
</dbReference>
<reference evidence="3 4" key="1">
    <citation type="journal article" date="2015" name="Nature">
        <title>rRNA introns, odd ribosomes, and small enigmatic genomes across a large radiation of phyla.</title>
        <authorList>
            <person name="Brown C.T."/>
            <person name="Hug L.A."/>
            <person name="Thomas B.C."/>
            <person name="Sharon I."/>
            <person name="Castelle C.J."/>
            <person name="Singh A."/>
            <person name="Wilkins M.J."/>
            <person name="Williams K.H."/>
            <person name="Banfield J.F."/>
        </authorList>
    </citation>
    <scope>NUCLEOTIDE SEQUENCE [LARGE SCALE GENOMIC DNA]</scope>
</reference>
<feature type="domain" description="EamA" evidence="2">
    <location>
        <begin position="118"/>
        <end position="247"/>
    </location>
</feature>
<dbReference type="Gene3D" id="1.10.3730.20">
    <property type="match status" value="2"/>
</dbReference>
<feature type="transmembrane region" description="Helical" evidence="1">
    <location>
        <begin position="86"/>
        <end position="106"/>
    </location>
</feature>
<feature type="transmembrane region" description="Helical" evidence="1">
    <location>
        <begin position="229"/>
        <end position="249"/>
    </location>
</feature>
<feature type="transmembrane region" description="Helical" evidence="1">
    <location>
        <begin position="141"/>
        <end position="162"/>
    </location>
</feature>
<name>A0A0G0ELU0_9BACT</name>
<sequence>MSLSIFTIYFLIKLTTFKLELIFSYLPVLTLIAFCQFIAYLSFYKGLSKSNVSLVSPIGATYSLVIVVLSTLIYKEVLNNGQILAIFLILTGIILTSVNLPVIFKFKKLTIFSGVKEGLVAMLGWGISLFLIVPVSQSLGWFLPAYIFKLIFLSFLLIYMLVKKQKIDKQKLKSNWLILIIIGVFDMVAFFSYSFGVMSEYASIVAPVAGAYSMITVVLGLVFLKEKLVFNQVVGILGIISGLVLISLLHTS</sequence>
<feature type="transmembrane region" description="Helical" evidence="1">
    <location>
        <begin position="118"/>
        <end position="135"/>
    </location>
</feature>
<comment type="caution">
    <text evidence="3">The sequence shown here is derived from an EMBL/GenBank/DDBJ whole genome shotgun (WGS) entry which is preliminary data.</text>
</comment>
<dbReference type="AlphaFoldDB" id="A0A0G0ELU0"/>
<protein>
    <recommendedName>
        <fullName evidence="2">EamA domain-containing protein</fullName>
    </recommendedName>
</protein>
<keyword evidence="1" id="KW-0812">Transmembrane</keyword>
<dbReference type="Proteomes" id="UP000034344">
    <property type="component" value="Unassembled WGS sequence"/>
</dbReference>
<dbReference type="InterPro" id="IPR037185">
    <property type="entry name" value="EmrE-like"/>
</dbReference>
<dbReference type="InterPro" id="IPR000620">
    <property type="entry name" value="EamA_dom"/>
</dbReference>
<evidence type="ECO:0000313" key="4">
    <source>
        <dbReference type="Proteomes" id="UP000034344"/>
    </source>
</evidence>
<gene>
    <name evidence="3" type="ORF">US11_C0001G0024</name>
</gene>
<feature type="domain" description="EamA" evidence="2">
    <location>
        <begin position="11"/>
        <end position="97"/>
    </location>
</feature>
<dbReference type="EMBL" id="LBRS01000001">
    <property type="protein sequence ID" value="KKQ02065.1"/>
    <property type="molecule type" value="Genomic_DNA"/>
</dbReference>
<dbReference type="Pfam" id="PF00892">
    <property type="entry name" value="EamA"/>
    <property type="match status" value="2"/>
</dbReference>
<accession>A0A0G0ELU0</accession>
<evidence type="ECO:0000259" key="2">
    <source>
        <dbReference type="Pfam" id="PF00892"/>
    </source>
</evidence>